<dbReference type="PANTHER" id="PTHR13420">
    <property type="entry name" value="UPF0235 PROTEIN C15ORF40"/>
    <property type="match status" value="1"/>
</dbReference>
<dbReference type="SMART" id="SM01152">
    <property type="entry name" value="DUF167"/>
    <property type="match status" value="1"/>
</dbReference>
<evidence type="ECO:0000313" key="6">
    <source>
        <dbReference type="Proteomes" id="UP000185779"/>
    </source>
</evidence>
<gene>
    <name evidence="3" type="ORF">ENG09_00275</name>
    <name evidence="4" type="ORF">ENI32_06620</name>
    <name evidence="5" type="ORF">SBU_000929</name>
</gene>
<dbReference type="InterPro" id="IPR036591">
    <property type="entry name" value="YggU-like_sf"/>
</dbReference>
<dbReference type="Proteomes" id="UP000885936">
    <property type="component" value="Unassembled WGS sequence"/>
</dbReference>
<dbReference type="AlphaFoldDB" id="A0A1F2P504"/>
<dbReference type="EMBL" id="DRIE01000109">
    <property type="protein sequence ID" value="HEC57536.1"/>
    <property type="molecule type" value="Genomic_DNA"/>
</dbReference>
<evidence type="ECO:0000313" key="3">
    <source>
        <dbReference type="EMBL" id="HDM35675.1"/>
    </source>
</evidence>
<evidence type="ECO:0000256" key="1">
    <source>
        <dbReference type="ARBA" id="ARBA00010364"/>
    </source>
</evidence>
<evidence type="ECO:0000256" key="2">
    <source>
        <dbReference type="HAMAP-Rule" id="MF_00634"/>
    </source>
</evidence>
<dbReference type="EMBL" id="DQZR01000014">
    <property type="protein sequence ID" value="HDM35675.1"/>
    <property type="molecule type" value="Genomic_DNA"/>
</dbReference>
<reference evidence="3" key="2">
    <citation type="journal article" date="2020" name="mSystems">
        <title>Genome- and Community-Level Interaction Insights into Carbon Utilization and Element Cycling Functions of Hydrothermarchaeota in Hydrothermal Sediment.</title>
        <authorList>
            <person name="Zhou Z."/>
            <person name="Liu Y."/>
            <person name="Xu W."/>
            <person name="Pan J."/>
            <person name="Luo Z.H."/>
            <person name="Li M."/>
        </authorList>
    </citation>
    <scope>NUCLEOTIDE SEQUENCE [LARGE SCALE GENOMIC DNA]</scope>
    <source>
        <strain evidence="3">HyVt-185</strain>
        <strain evidence="4">HyVt-386</strain>
    </source>
</reference>
<dbReference type="EMBL" id="LYOR01000003">
    <property type="protein sequence ID" value="OFV66387.1"/>
    <property type="molecule type" value="Genomic_DNA"/>
</dbReference>
<accession>A0A1F2P504</accession>
<dbReference type="Proteomes" id="UP000885863">
    <property type="component" value="Unassembled WGS sequence"/>
</dbReference>
<dbReference type="Proteomes" id="UP000185779">
    <property type="component" value="Unassembled WGS sequence"/>
</dbReference>
<evidence type="ECO:0000313" key="5">
    <source>
        <dbReference type="EMBL" id="OFV66387.1"/>
    </source>
</evidence>
<protein>
    <recommendedName>
        <fullName evidence="2">UPF0235 protein ENG09_00275</fullName>
    </recommendedName>
</protein>
<dbReference type="STRING" id="1839936.SBU_000929"/>
<dbReference type="InterPro" id="IPR003746">
    <property type="entry name" value="DUF167"/>
</dbReference>
<name>A0A1F2P504_9EURY</name>
<proteinExistence type="inferred from homology"/>
<dbReference type="SUPFAM" id="SSF69786">
    <property type="entry name" value="YggU-like"/>
    <property type="match status" value="1"/>
</dbReference>
<organism evidence="5 6">
    <name type="scientific">Candidatus Syntropharchaeum butanivorans</name>
    <dbReference type="NCBI Taxonomy" id="1839936"/>
    <lineage>
        <taxon>Archaea</taxon>
        <taxon>Methanobacteriati</taxon>
        <taxon>Methanobacteriota</taxon>
        <taxon>Stenosarchaea group</taxon>
        <taxon>Methanomicrobia</taxon>
        <taxon>Methanosarcinales</taxon>
        <taxon>ANME-2 cluster</taxon>
        <taxon>Candidatus Syntropharchaeum</taxon>
    </lineage>
</organism>
<comment type="similarity">
    <text evidence="1 2">Belongs to the UPF0235 family.</text>
</comment>
<dbReference type="NCBIfam" id="TIGR00251">
    <property type="entry name" value="DUF167 family protein"/>
    <property type="match status" value="1"/>
</dbReference>
<keyword evidence="6" id="KW-1185">Reference proteome</keyword>
<reference evidence="5 6" key="1">
    <citation type="submission" date="2016-05" db="EMBL/GenBank/DDBJ databases">
        <title>Microbial consortia oxidize butane by reversing methanogenesis.</title>
        <authorList>
            <person name="Laso-Perez R."/>
            <person name="Richter M."/>
            <person name="Wegener G."/>
            <person name="Musat F."/>
        </authorList>
    </citation>
    <scope>NUCLEOTIDE SEQUENCE [LARGE SCALE GENOMIC DNA]</scope>
    <source>
        <strain evidence="5">BOX1</strain>
    </source>
</reference>
<dbReference type="GO" id="GO:0005737">
    <property type="term" value="C:cytoplasm"/>
    <property type="evidence" value="ECO:0007669"/>
    <property type="project" value="TreeGrafter"/>
</dbReference>
<dbReference type="Gene3D" id="3.30.1200.10">
    <property type="entry name" value="YggU-like"/>
    <property type="match status" value="1"/>
</dbReference>
<evidence type="ECO:0000313" key="4">
    <source>
        <dbReference type="EMBL" id="HEC57536.1"/>
    </source>
</evidence>
<dbReference type="PANTHER" id="PTHR13420:SF7">
    <property type="entry name" value="UPF0235 PROTEIN C15ORF40"/>
    <property type="match status" value="1"/>
</dbReference>
<comment type="caution">
    <text evidence="5">The sequence shown here is derived from an EMBL/GenBank/DDBJ whole genome shotgun (WGS) entry which is preliminary data.</text>
</comment>
<dbReference type="HAMAP" id="MF_00634">
    <property type="entry name" value="UPF0235"/>
    <property type="match status" value="1"/>
</dbReference>
<sequence length="107" mass="12266">MTRPLNAIIERENGVLLEIEVRPNAKKRAIGFNRWRSSFEVKIDQRAEHGRANEAIIRFFADIFSLKPSNITIIRGLKSRHKTIELKGITKEEVIESLKRIGVSGEI</sequence>
<dbReference type="Pfam" id="PF02594">
    <property type="entry name" value="DUF167"/>
    <property type="match status" value="1"/>
</dbReference>